<reference evidence="20" key="1">
    <citation type="journal article" date="2014" name="Proc. Natl. Acad. Sci. U.S.A.">
        <title>Extensive sampling of basidiomycete genomes demonstrates inadequacy of the white-rot/brown-rot paradigm for wood decay fungi.</title>
        <authorList>
            <person name="Riley R."/>
            <person name="Salamov A.A."/>
            <person name="Brown D.W."/>
            <person name="Nagy L.G."/>
            <person name="Floudas D."/>
            <person name="Held B.W."/>
            <person name="Levasseur A."/>
            <person name="Lombard V."/>
            <person name="Morin E."/>
            <person name="Otillar R."/>
            <person name="Lindquist E.A."/>
            <person name="Sun H."/>
            <person name="LaButti K.M."/>
            <person name="Schmutz J."/>
            <person name="Jabbour D."/>
            <person name="Luo H."/>
            <person name="Baker S.E."/>
            <person name="Pisabarro A.G."/>
            <person name="Walton J.D."/>
            <person name="Blanchette R.A."/>
            <person name="Henrissat B."/>
            <person name="Martin F."/>
            <person name="Cullen D."/>
            <person name="Hibbett D.S."/>
            <person name="Grigoriev I.V."/>
        </authorList>
    </citation>
    <scope>NUCLEOTIDE SEQUENCE [LARGE SCALE GENOMIC DNA]</scope>
    <source>
        <strain evidence="20">CBS 339.88</strain>
    </source>
</reference>
<dbReference type="PRINTS" id="PR01099">
    <property type="entry name" value="HYETHTZKNASE"/>
</dbReference>
<dbReference type="GO" id="GO:0005737">
    <property type="term" value="C:cytoplasm"/>
    <property type="evidence" value="ECO:0007669"/>
    <property type="project" value="TreeGrafter"/>
</dbReference>
<dbReference type="UniPathway" id="UPA00060">
    <property type="reaction ID" value="UER00139"/>
</dbReference>
<dbReference type="NCBIfam" id="TIGR00694">
    <property type="entry name" value="thiM"/>
    <property type="match status" value="1"/>
</dbReference>
<comment type="catalytic activity">
    <reaction evidence="15">
        <text>2-[(2R,5Z)-2-carboxy-4-methylthiazol-5(2H)-ylidene]ethyl phosphate + 4-amino-2-methyl-5-(diphosphooxymethyl)pyrimidine + 2 H(+) = thiamine phosphate + CO2 + diphosphate</text>
        <dbReference type="Rhea" id="RHEA:47844"/>
        <dbReference type="ChEBI" id="CHEBI:15378"/>
        <dbReference type="ChEBI" id="CHEBI:16526"/>
        <dbReference type="ChEBI" id="CHEBI:33019"/>
        <dbReference type="ChEBI" id="CHEBI:37575"/>
        <dbReference type="ChEBI" id="CHEBI:57841"/>
        <dbReference type="ChEBI" id="CHEBI:62899"/>
        <dbReference type="EC" id="2.5.1.3"/>
    </reaction>
</comment>
<evidence type="ECO:0000256" key="8">
    <source>
        <dbReference type="ARBA" id="ARBA00022741"/>
    </source>
</evidence>
<evidence type="ECO:0000313" key="20">
    <source>
        <dbReference type="Proteomes" id="UP000027222"/>
    </source>
</evidence>
<feature type="domain" description="Thiamine phosphate synthase/TenI" evidence="18">
    <location>
        <begin position="8"/>
        <end position="200"/>
    </location>
</feature>
<comment type="catalytic activity">
    <reaction evidence="1">
        <text>5-(2-hydroxyethyl)-4-methylthiazole + ATP = 4-methyl-5-(2-phosphooxyethyl)-thiazole + ADP + H(+)</text>
        <dbReference type="Rhea" id="RHEA:24212"/>
        <dbReference type="ChEBI" id="CHEBI:15378"/>
        <dbReference type="ChEBI" id="CHEBI:17957"/>
        <dbReference type="ChEBI" id="CHEBI:30616"/>
        <dbReference type="ChEBI" id="CHEBI:58296"/>
        <dbReference type="ChEBI" id="CHEBI:456216"/>
        <dbReference type="EC" id="2.7.1.50"/>
    </reaction>
</comment>
<evidence type="ECO:0000256" key="3">
    <source>
        <dbReference type="ARBA" id="ARBA00003814"/>
    </source>
</evidence>
<comment type="similarity">
    <text evidence="16">In the C-terminal section; belongs to the Thz kinase family.</text>
</comment>
<evidence type="ECO:0000313" key="19">
    <source>
        <dbReference type="EMBL" id="KDR74997.1"/>
    </source>
</evidence>
<dbReference type="InterPro" id="IPR013785">
    <property type="entry name" value="Aldolase_TIM"/>
</dbReference>
<dbReference type="PANTHER" id="PTHR20857">
    <property type="entry name" value="THIAMINE-PHOSPHATE PYROPHOSPHORYLASE"/>
    <property type="match status" value="1"/>
</dbReference>
<dbReference type="Gene3D" id="3.40.1190.20">
    <property type="match status" value="1"/>
</dbReference>
<gene>
    <name evidence="19" type="ORF">GALMADRAFT_69745</name>
</gene>
<comment type="function">
    <text evidence="3">Condenses 4-methyl-5-(beta-hydroxyethyl)thiazole monophosphate (THZ-P) and 2-methyl-4-amino-5-hydroxymethyl pyrimidine pyrophosphate (HMP-PP) to form thiamine monophosphate (TMP).</text>
</comment>
<dbReference type="NCBIfam" id="TIGR00693">
    <property type="entry name" value="thiE"/>
    <property type="match status" value="1"/>
</dbReference>
<dbReference type="SUPFAM" id="SSF53613">
    <property type="entry name" value="Ribokinase-like"/>
    <property type="match status" value="1"/>
</dbReference>
<dbReference type="GO" id="GO:0000287">
    <property type="term" value="F:magnesium ion binding"/>
    <property type="evidence" value="ECO:0007669"/>
    <property type="project" value="InterPro"/>
</dbReference>
<dbReference type="PANTHER" id="PTHR20857:SF23">
    <property type="entry name" value="THIAMINE BIOSYNTHETIC BIFUNCTIONAL ENZYME"/>
    <property type="match status" value="1"/>
</dbReference>
<evidence type="ECO:0000256" key="9">
    <source>
        <dbReference type="ARBA" id="ARBA00022777"/>
    </source>
</evidence>
<dbReference type="InterPro" id="IPR000417">
    <property type="entry name" value="Hyethyz_kinase"/>
</dbReference>
<evidence type="ECO:0000256" key="7">
    <source>
        <dbReference type="ARBA" id="ARBA00022723"/>
    </source>
</evidence>
<dbReference type="Proteomes" id="UP000027222">
    <property type="component" value="Unassembled WGS sequence"/>
</dbReference>
<sequence>MRPIDYSLYLVTGRNLLPPDKDFLASLEESIQGGVSVVQLREKDLDTQEFVRLATQSKSVCDKYNIPLLVNDRVDVALAVGAHGVHLGQSDMSVEQARKLLPSGSIIGLSCNTVDHVRDAVLKKVDYIGIGAVWGTLTKKLTSPVIGVRGVGAMLAELDGTDIKSVAIGGIKSTNLMRTLHGSISPSNHALDGVAVVSDIMASPEPQSAARKLKTTFSQFQESCSRHPLGLNDATVKTDLGLLTSESIMDGVTQLMTEIRKANPLVHQITNTVVGTQSANVTLAIGASPIMATEPREMEDLSRICGALLVNIGTMRAENLEGMLMAGAFANSFRKPVVFDPVGVGASAFRKASVKSLLDTWQASVIKGNAGELAALAGTTEVESKGVDSVGSGFKDPKNFVRNFAKRERCVVVLTGAVDYVSDGVSVVALHNGDEILGRFTGSGCILGSIIASYCATASQVAQADPNLDKGGIFRGDMFTAAVAGILVLTIAAEISVKTDDVKGPGTFLPALIDTLWNLTPEQVRELSRITVN</sequence>
<dbReference type="GO" id="GO:0009229">
    <property type="term" value="P:thiamine diphosphate biosynthetic process"/>
    <property type="evidence" value="ECO:0007669"/>
    <property type="project" value="UniProtKB-UniPathway"/>
</dbReference>
<keyword evidence="7" id="KW-0479">Metal-binding</keyword>
<protein>
    <recommendedName>
        <fullName evidence="18">Thiamine phosphate synthase/TenI domain-containing protein</fullName>
    </recommendedName>
</protein>
<dbReference type="HAMAP" id="MF_00228">
    <property type="entry name" value="Thz_kinase"/>
    <property type="match status" value="1"/>
</dbReference>
<evidence type="ECO:0000256" key="1">
    <source>
        <dbReference type="ARBA" id="ARBA00001771"/>
    </source>
</evidence>
<dbReference type="SUPFAM" id="SSF51391">
    <property type="entry name" value="Thiamin phosphate synthase"/>
    <property type="match status" value="1"/>
</dbReference>
<comment type="pathway">
    <text evidence="5">Cofactor biosynthesis; thiamine diphosphate biosynthesis; thiamine phosphate from 4-amino-2-methyl-5-diphosphomethylpyrimidine and 4-methyl-5-(2-phosphoethyl)-thiazole: step 1/1.</text>
</comment>
<comment type="catalytic activity">
    <reaction evidence="13">
        <text>4-methyl-5-(2-phosphooxyethyl)-thiazole + 4-amino-2-methyl-5-(diphosphooxymethyl)pyrimidine + H(+) = thiamine phosphate + diphosphate</text>
        <dbReference type="Rhea" id="RHEA:22328"/>
        <dbReference type="ChEBI" id="CHEBI:15378"/>
        <dbReference type="ChEBI" id="CHEBI:33019"/>
        <dbReference type="ChEBI" id="CHEBI:37575"/>
        <dbReference type="ChEBI" id="CHEBI:57841"/>
        <dbReference type="ChEBI" id="CHEBI:58296"/>
        <dbReference type="EC" id="2.5.1.3"/>
    </reaction>
</comment>
<dbReference type="InterPro" id="IPR036206">
    <property type="entry name" value="ThiamineP_synth_sf"/>
</dbReference>
<organism evidence="19 20">
    <name type="scientific">Galerina marginata (strain CBS 339.88)</name>
    <dbReference type="NCBI Taxonomy" id="685588"/>
    <lineage>
        <taxon>Eukaryota</taxon>
        <taxon>Fungi</taxon>
        <taxon>Dikarya</taxon>
        <taxon>Basidiomycota</taxon>
        <taxon>Agaricomycotina</taxon>
        <taxon>Agaricomycetes</taxon>
        <taxon>Agaricomycetidae</taxon>
        <taxon>Agaricales</taxon>
        <taxon>Agaricineae</taxon>
        <taxon>Strophariaceae</taxon>
        <taxon>Galerina</taxon>
    </lineage>
</organism>
<dbReference type="OrthoDB" id="4994at2759"/>
<comment type="catalytic activity">
    <reaction evidence="14">
        <text>2-(2-carboxy-4-methylthiazol-5-yl)ethyl phosphate + 4-amino-2-methyl-5-(diphosphooxymethyl)pyrimidine + 2 H(+) = thiamine phosphate + CO2 + diphosphate</text>
        <dbReference type="Rhea" id="RHEA:47848"/>
        <dbReference type="ChEBI" id="CHEBI:15378"/>
        <dbReference type="ChEBI" id="CHEBI:16526"/>
        <dbReference type="ChEBI" id="CHEBI:33019"/>
        <dbReference type="ChEBI" id="CHEBI:37575"/>
        <dbReference type="ChEBI" id="CHEBI:57841"/>
        <dbReference type="ChEBI" id="CHEBI:62890"/>
        <dbReference type="EC" id="2.5.1.3"/>
    </reaction>
</comment>
<dbReference type="STRING" id="685588.A0A067SY88"/>
<comment type="pathway">
    <text evidence="4">Cofactor biosynthesis; thiamine diphosphate biosynthesis; 4-methyl-5-(2-phosphoethyl)-thiazole from 5-(2-hydroxyethyl)-4-methylthiazole: step 1/1.</text>
</comment>
<evidence type="ECO:0000256" key="17">
    <source>
        <dbReference type="ARBA" id="ARBA00061283"/>
    </source>
</evidence>
<dbReference type="AlphaFoldDB" id="A0A067SY88"/>
<dbReference type="InterPro" id="IPR029056">
    <property type="entry name" value="Ribokinase-like"/>
</dbReference>
<proteinExistence type="inferred from homology"/>
<dbReference type="GO" id="GO:0005524">
    <property type="term" value="F:ATP binding"/>
    <property type="evidence" value="ECO:0007669"/>
    <property type="project" value="UniProtKB-KW"/>
</dbReference>
<keyword evidence="9" id="KW-0418">Kinase</keyword>
<evidence type="ECO:0000256" key="15">
    <source>
        <dbReference type="ARBA" id="ARBA00047883"/>
    </source>
</evidence>
<name>A0A067SY88_GALM3</name>
<keyword evidence="10" id="KW-0067">ATP-binding</keyword>
<keyword evidence="8" id="KW-0547">Nucleotide-binding</keyword>
<dbReference type="Pfam" id="PF02110">
    <property type="entry name" value="HK"/>
    <property type="match status" value="1"/>
</dbReference>
<evidence type="ECO:0000256" key="2">
    <source>
        <dbReference type="ARBA" id="ARBA00001946"/>
    </source>
</evidence>
<evidence type="ECO:0000256" key="13">
    <source>
        <dbReference type="ARBA" id="ARBA00047334"/>
    </source>
</evidence>
<evidence type="ECO:0000256" key="14">
    <source>
        <dbReference type="ARBA" id="ARBA00047851"/>
    </source>
</evidence>
<evidence type="ECO:0000256" key="6">
    <source>
        <dbReference type="ARBA" id="ARBA00022679"/>
    </source>
</evidence>
<dbReference type="FunFam" id="3.20.20.70:FF:000104">
    <property type="entry name" value="Thiamine biosynthetic bifunctional enzyme"/>
    <property type="match status" value="1"/>
</dbReference>
<evidence type="ECO:0000256" key="12">
    <source>
        <dbReference type="ARBA" id="ARBA00022977"/>
    </source>
</evidence>
<dbReference type="CDD" id="cd00564">
    <property type="entry name" value="TMP_TenI"/>
    <property type="match status" value="1"/>
</dbReference>
<dbReference type="HAMAP" id="MF_00097">
    <property type="entry name" value="TMP_synthase"/>
    <property type="match status" value="1"/>
</dbReference>
<dbReference type="NCBIfam" id="NF006830">
    <property type="entry name" value="PRK09355.1"/>
    <property type="match status" value="1"/>
</dbReference>
<dbReference type="Gene3D" id="3.20.20.70">
    <property type="entry name" value="Aldolase class I"/>
    <property type="match status" value="1"/>
</dbReference>
<dbReference type="InterPro" id="IPR034291">
    <property type="entry name" value="TMP_synthase"/>
</dbReference>
<comment type="similarity">
    <text evidence="17">In the N-terminal section; belongs to the thiamine-phosphate synthase family.</text>
</comment>
<dbReference type="InterPro" id="IPR022998">
    <property type="entry name" value="ThiamineP_synth_TenI"/>
</dbReference>
<dbReference type="GO" id="GO:0004789">
    <property type="term" value="F:thiamine-phosphate diphosphorylase activity"/>
    <property type="evidence" value="ECO:0007669"/>
    <property type="project" value="UniProtKB-EC"/>
</dbReference>
<evidence type="ECO:0000256" key="4">
    <source>
        <dbReference type="ARBA" id="ARBA00004868"/>
    </source>
</evidence>
<keyword evidence="6" id="KW-0808">Transferase</keyword>
<dbReference type="CDD" id="cd01170">
    <property type="entry name" value="THZ_kinase"/>
    <property type="match status" value="1"/>
</dbReference>
<keyword evidence="20" id="KW-1185">Reference proteome</keyword>
<keyword evidence="11" id="KW-0460">Magnesium</keyword>
<dbReference type="GO" id="GO:0009228">
    <property type="term" value="P:thiamine biosynthetic process"/>
    <property type="evidence" value="ECO:0007669"/>
    <property type="project" value="UniProtKB-KW"/>
</dbReference>
<dbReference type="Pfam" id="PF02581">
    <property type="entry name" value="TMP-TENI"/>
    <property type="match status" value="1"/>
</dbReference>
<evidence type="ECO:0000256" key="11">
    <source>
        <dbReference type="ARBA" id="ARBA00022842"/>
    </source>
</evidence>
<evidence type="ECO:0000259" key="18">
    <source>
        <dbReference type="Pfam" id="PF02581"/>
    </source>
</evidence>
<dbReference type="GO" id="GO:0004417">
    <property type="term" value="F:hydroxyethylthiazole kinase activity"/>
    <property type="evidence" value="ECO:0007669"/>
    <property type="project" value="UniProtKB-EC"/>
</dbReference>
<comment type="cofactor">
    <cofactor evidence="2">
        <name>Mg(2+)</name>
        <dbReference type="ChEBI" id="CHEBI:18420"/>
    </cofactor>
</comment>
<accession>A0A067SY88</accession>
<evidence type="ECO:0000256" key="10">
    <source>
        <dbReference type="ARBA" id="ARBA00022840"/>
    </source>
</evidence>
<evidence type="ECO:0000256" key="5">
    <source>
        <dbReference type="ARBA" id="ARBA00005165"/>
    </source>
</evidence>
<dbReference type="EMBL" id="KL142381">
    <property type="protein sequence ID" value="KDR74997.1"/>
    <property type="molecule type" value="Genomic_DNA"/>
</dbReference>
<dbReference type="HOGENOM" id="CLU_019943_1_1_1"/>
<keyword evidence="12" id="KW-0784">Thiamine biosynthesis</keyword>
<evidence type="ECO:0000256" key="16">
    <source>
        <dbReference type="ARBA" id="ARBA00061146"/>
    </source>
</evidence>